<dbReference type="Pfam" id="PF03023">
    <property type="entry name" value="MurJ"/>
    <property type="match status" value="1"/>
</dbReference>
<evidence type="ECO:0000256" key="9">
    <source>
        <dbReference type="ARBA" id="ARBA00061532"/>
    </source>
</evidence>
<dbReference type="CDD" id="cd13123">
    <property type="entry name" value="MATE_MurJ_like"/>
    <property type="match status" value="1"/>
</dbReference>
<evidence type="ECO:0000256" key="4">
    <source>
        <dbReference type="ARBA" id="ARBA00022960"/>
    </source>
</evidence>
<feature type="transmembrane region" description="Helical" evidence="10">
    <location>
        <begin position="445"/>
        <end position="466"/>
    </location>
</feature>
<evidence type="ECO:0000256" key="1">
    <source>
        <dbReference type="ARBA" id="ARBA00004651"/>
    </source>
</evidence>
<dbReference type="EMBL" id="JGYG01000001">
    <property type="protein sequence ID" value="KFI31968.1"/>
    <property type="molecule type" value="Genomic_DNA"/>
</dbReference>
<sequence>MRQIRLLHGFLTVGFWTFASRLLGFIRDVIIAAYLGSGPVAEAFLVAFSLPNMFRRIFAEGAFNTAFVPLFAKKIEAGEDARGFAQDAFSGLASVLIVLTMVAHVAMPWLVLAMASGFKGDERFDIAVTFGRICFPYILLISLTAMLSGVLNATGRFAVASMAPAVLNIVFLIAFGLSIHYGWEMGLTQSWATPIGGVLQLLLVWYAARKEGYSMRLTWPRLSPDMRRLVRVAMPAVFAGGVVQINLVVGRQVASYYDGAIAWLSNADRIYQLPLGVVAAAVGVVLTAELSRRLRAADIGGSRTAYNRAWEFSLFLTLPAAVALVVIAGPIISVIFERGQYTAVDSANTALALIVYGAGLPAFTLQKVLQPVFYAREDTRRPFHYAIVAMVVNAVLAFGLSYWLGFIAAAIGTTIASWAMVFQLWWGSRSMGEAVRFDPRFLKNLVRILIASVVMGLFLWGAAQVLDDMLTQKGTRVLALFILCGAGMAVYFVTAIALGVMKLADLLRMVRRQR</sequence>
<dbReference type="Proteomes" id="UP000028826">
    <property type="component" value="Unassembled WGS sequence"/>
</dbReference>
<feature type="transmembrane region" description="Helical" evidence="10">
    <location>
        <begin position="270"/>
        <end position="291"/>
    </location>
</feature>
<keyword evidence="13" id="KW-1185">Reference proteome</keyword>
<keyword evidence="2 10" id="KW-1003">Cell membrane</keyword>
<evidence type="ECO:0000256" key="11">
    <source>
        <dbReference type="PIRNR" id="PIRNR002869"/>
    </source>
</evidence>
<evidence type="ECO:0000256" key="6">
    <source>
        <dbReference type="ARBA" id="ARBA00022989"/>
    </source>
</evidence>
<dbReference type="PRINTS" id="PR01806">
    <property type="entry name" value="VIRFACTRMVIN"/>
</dbReference>
<evidence type="ECO:0000256" key="8">
    <source>
        <dbReference type="ARBA" id="ARBA00060041"/>
    </source>
</evidence>
<keyword evidence="10" id="KW-0997">Cell inner membrane</keyword>
<feature type="transmembrane region" description="Helical" evidence="10">
    <location>
        <begin position="135"/>
        <end position="153"/>
    </location>
</feature>
<dbReference type="GO" id="GO:0034204">
    <property type="term" value="P:lipid translocation"/>
    <property type="evidence" value="ECO:0007669"/>
    <property type="project" value="TreeGrafter"/>
</dbReference>
<dbReference type="GO" id="GO:0009252">
    <property type="term" value="P:peptidoglycan biosynthetic process"/>
    <property type="evidence" value="ECO:0007669"/>
    <property type="project" value="UniProtKB-UniRule"/>
</dbReference>
<dbReference type="GO" id="GO:0015648">
    <property type="term" value="F:lipid-linked peptidoglycan transporter activity"/>
    <property type="evidence" value="ECO:0007669"/>
    <property type="project" value="UniProtKB-UniRule"/>
</dbReference>
<dbReference type="PANTHER" id="PTHR47019:SF1">
    <property type="entry name" value="LIPID II FLIPPASE MURJ"/>
    <property type="match status" value="1"/>
</dbReference>
<feature type="transmembrane region" description="Helical" evidence="10">
    <location>
        <begin position="312"/>
        <end position="336"/>
    </location>
</feature>
<evidence type="ECO:0000313" key="12">
    <source>
        <dbReference type="EMBL" id="KFI31968.1"/>
    </source>
</evidence>
<dbReference type="InterPro" id="IPR051050">
    <property type="entry name" value="Lipid_II_flippase_MurJ/MviN"/>
</dbReference>
<keyword evidence="4 10" id="KW-0133">Cell shape</keyword>
<comment type="caution">
    <text evidence="12">The sequence shown here is derived from an EMBL/GenBank/DDBJ whole genome shotgun (WGS) entry which is preliminary data.</text>
</comment>
<evidence type="ECO:0000256" key="2">
    <source>
        <dbReference type="ARBA" id="ARBA00022475"/>
    </source>
</evidence>
<feature type="transmembrane region" description="Helical" evidence="10">
    <location>
        <begin position="29"/>
        <end position="50"/>
    </location>
</feature>
<dbReference type="InterPro" id="IPR004268">
    <property type="entry name" value="MurJ"/>
</dbReference>
<feature type="transmembrane region" description="Helical" evidence="10">
    <location>
        <begin position="92"/>
        <end position="115"/>
    </location>
</feature>
<dbReference type="eggNOG" id="COG0728">
    <property type="taxonomic scope" value="Bacteria"/>
</dbReference>
<feature type="transmembrane region" description="Helical" evidence="10">
    <location>
        <begin position="406"/>
        <end position="425"/>
    </location>
</feature>
<feature type="transmembrane region" description="Helical" evidence="10">
    <location>
        <begin position="189"/>
        <end position="208"/>
    </location>
</feature>
<keyword evidence="3 10" id="KW-0812">Transmembrane</keyword>
<keyword evidence="10 11" id="KW-0961">Cell wall biogenesis/degradation</keyword>
<proteinExistence type="inferred from homology"/>
<feature type="transmembrane region" description="Helical" evidence="10">
    <location>
        <begin position="342"/>
        <end position="363"/>
    </location>
</feature>
<dbReference type="PANTHER" id="PTHR47019">
    <property type="entry name" value="LIPID II FLIPPASE MURJ"/>
    <property type="match status" value="1"/>
</dbReference>
<dbReference type="UniPathway" id="UPA00219"/>
<comment type="subcellular location">
    <subcellularLocation>
        <location evidence="10">Cell inner membrane</location>
        <topology evidence="10">Multi-pass membrane protein</topology>
    </subcellularLocation>
    <subcellularLocation>
        <location evidence="1">Cell membrane</location>
        <topology evidence="1">Multi-pass membrane protein</topology>
    </subcellularLocation>
</comment>
<feature type="transmembrane region" description="Helical" evidence="10">
    <location>
        <begin position="229"/>
        <end position="250"/>
    </location>
</feature>
<dbReference type="STRING" id="195105.CN97_06015"/>
<evidence type="ECO:0000313" key="13">
    <source>
        <dbReference type="Proteomes" id="UP000028826"/>
    </source>
</evidence>
<comment type="pathway">
    <text evidence="10">Cell wall biogenesis; peptidoglycan biosynthesis.</text>
</comment>
<evidence type="ECO:0000256" key="7">
    <source>
        <dbReference type="ARBA" id="ARBA00023136"/>
    </source>
</evidence>
<dbReference type="GO" id="GO:0005886">
    <property type="term" value="C:plasma membrane"/>
    <property type="evidence" value="ECO:0007669"/>
    <property type="project" value="UniProtKB-SubCell"/>
</dbReference>
<feature type="transmembrane region" description="Helical" evidence="10">
    <location>
        <begin position="478"/>
        <end position="504"/>
    </location>
</feature>
<keyword evidence="6 10" id="KW-1133">Transmembrane helix</keyword>
<feature type="transmembrane region" description="Helical" evidence="10">
    <location>
        <begin position="165"/>
        <end position="183"/>
    </location>
</feature>
<dbReference type="RefSeq" id="WP_035706143.1">
    <property type="nucleotide sequence ID" value="NZ_CAMIFG010000016.1"/>
</dbReference>
<feature type="transmembrane region" description="Helical" evidence="10">
    <location>
        <begin position="383"/>
        <end position="400"/>
    </location>
</feature>
<dbReference type="GO" id="GO:0008360">
    <property type="term" value="P:regulation of cell shape"/>
    <property type="evidence" value="ECO:0007669"/>
    <property type="project" value="UniProtKB-UniRule"/>
</dbReference>
<protein>
    <recommendedName>
        <fullName evidence="10">Probable lipid II flippase MurJ</fullName>
    </recommendedName>
</protein>
<evidence type="ECO:0000256" key="3">
    <source>
        <dbReference type="ARBA" id="ARBA00022692"/>
    </source>
</evidence>
<name>A0A086YCG8_9RHOB</name>
<dbReference type="NCBIfam" id="TIGR01695">
    <property type="entry name" value="murJ_mviN"/>
    <property type="match status" value="1"/>
</dbReference>
<reference evidence="12 13" key="1">
    <citation type="submission" date="2014-03" db="EMBL/GenBank/DDBJ databases">
        <title>Genome of Haematobacter massiliensis CCUG 47968.</title>
        <authorList>
            <person name="Wang D."/>
            <person name="Wang G."/>
        </authorList>
    </citation>
    <scope>NUCLEOTIDE SEQUENCE [LARGE SCALE GENOMIC DNA]</scope>
    <source>
        <strain evidence="12 13">CCUG 47968</strain>
    </source>
</reference>
<keyword evidence="10 11" id="KW-0813">Transport</keyword>
<accession>A0A086YCG8</accession>
<comment type="function">
    <text evidence="8 10 11">Involved in peptidoglycan biosynthesis. Transports lipid-linked peptidoglycan precursors from the inner to the outer leaflet of the cytoplasmic membrane.</text>
</comment>
<evidence type="ECO:0000256" key="10">
    <source>
        <dbReference type="HAMAP-Rule" id="MF_02078"/>
    </source>
</evidence>
<dbReference type="AlphaFoldDB" id="A0A086YCG8"/>
<evidence type="ECO:0000256" key="5">
    <source>
        <dbReference type="ARBA" id="ARBA00022984"/>
    </source>
</evidence>
<dbReference type="PIRSF" id="PIRSF002869">
    <property type="entry name" value="MviN"/>
    <property type="match status" value="1"/>
</dbReference>
<dbReference type="GO" id="GO:0071555">
    <property type="term" value="P:cell wall organization"/>
    <property type="evidence" value="ECO:0007669"/>
    <property type="project" value="UniProtKB-UniRule"/>
</dbReference>
<comment type="similarity">
    <text evidence="9 10 11">Belongs to the MurJ/MviN family.</text>
</comment>
<dbReference type="OrthoDB" id="9816572at2"/>
<keyword evidence="7 10" id="KW-0472">Membrane</keyword>
<gene>
    <name evidence="10" type="primary">murJ</name>
    <name evidence="12" type="ORF">CN97_06015</name>
</gene>
<dbReference type="HAMAP" id="MF_02078">
    <property type="entry name" value="MurJ_MviN"/>
    <property type="match status" value="1"/>
</dbReference>
<organism evidence="12 13">
    <name type="scientific">Haematobacter massiliensis</name>
    <dbReference type="NCBI Taxonomy" id="195105"/>
    <lineage>
        <taxon>Bacteria</taxon>
        <taxon>Pseudomonadati</taxon>
        <taxon>Pseudomonadota</taxon>
        <taxon>Alphaproteobacteria</taxon>
        <taxon>Rhodobacterales</taxon>
        <taxon>Paracoccaceae</taxon>
        <taxon>Haematobacter</taxon>
    </lineage>
</organism>
<keyword evidence="5 10" id="KW-0573">Peptidoglycan synthesis</keyword>